<evidence type="ECO:0000313" key="1">
    <source>
        <dbReference type="EMBL" id="OJD10786.1"/>
    </source>
</evidence>
<protein>
    <submittedName>
        <fullName evidence="1">Uncharacterized protein</fullName>
    </submittedName>
</protein>
<dbReference type="Pfam" id="PF11917">
    <property type="entry name" value="DUF3435"/>
    <property type="match status" value="1"/>
</dbReference>
<evidence type="ECO:0000313" key="2">
    <source>
        <dbReference type="Proteomes" id="UP000182235"/>
    </source>
</evidence>
<comment type="caution">
    <text evidence="1">The sequence shown here is derived from an EMBL/GenBank/DDBJ whole genome shotgun (WGS) entry which is preliminary data.</text>
</comment>
<dbReference type="STRING" id="1447872.A0A1J9P4I8"/>
<accession>A0A1J9P4I8</accession>
<dbReference type="Proteomes" id="UP000182235">
    <property type="component" value="Unassembled WGS sequence"/>
</dbReference>
<name>A0A1J9P4I8_9EURO</name>
<gene>
    <name evidence="1" type="ORF">AJ78_08294</name>
</gene>
<dbReference type="EMBL" id="LGRN01000691">
    <property type="protein sequence ID" value="OJD10786.1"/>
    <property type="molecule type" value="Genomic_DNA"/>
</dbReference>
<dbReference type="VEuPathDB" id="FungiDB:AJ78_08294"/>
<proteinExistence type="predicted"/>
<keyword evidence="2" id="KW-1185">Reference proteome</keyword>
<organism evidence="1 2">
    <name type="scientific">Emergomyces pasteurianus Ep9510</name>
    <dbReference type="NCBI Taxonomy" id="1447872"/>
    <lineage>
        <taxon>Eukaryota</taxon>
        <taxon>Fungi</taxon>
        <taxon>Dikarya</taxon>
        <taxon>Ascomycota</taxon>
        <taxon>Pezizomycotina</taxon>
        <taxon>Eurotiomycetes</taxon>
        <taxon>Eurotiomycetidae</taxon>
        <taxon>Onygenales</taxon>
        <taxon>Ajellomycetaceae</taxon>
        <taxon>Emergomyces</taxon>
    </lineage>
</organism>
<sequence length="168" mass="19895">MIQAQNVIKLIVNEKKLSREKRLREPMYVDDLAKYLRVLLIMNEMKHHKQSARCLDSASVSESKAHTDLELSLQCILSMRRADRSLYQDLSRHEEHIIYDSTLMLSLHVFLLKILFYIQTFKSSSIRRLKNLYSLSVLNELNQQKLLLQNNLTNLFIFYFTVCKEDDV</sequence>
<dbReference type="InterPro" id="IPR021842">
    <property type="entry name" value="DUF3435"/>
</dbReference>
<reference evidence="1 2" key="1">
    <citation type="submission" date="2015-07" db="EMBL/GenBank/DDBJ databases">
        <title>Emmonsia species relationships and genome sequence.</title>
        <authorList>
            <consortium name="The Broad Institute Genomics Platform"/>
            <person name="Cuomo C.A."/>
            <person name="Munoz J.F."/>
            <person name="Imamovic A."/>
            <person name="Priest M.E."/>
            <person name="Young S."/>
            <person name="Clay O.K."/>
            <person name="McEwen J.G."/>
        </authorList>
    </citation>
    <scope>NUCLEOTIDE SEQUENCE [LARGE SCALE GENOMIC DNA]</scope>
    <source>
        <strain evidence="1 2">UAMH 9510</strain>
    </source>
</reference>
<dbReference type="OrthoDB" id="3544487at2759"/>
<dbReference type="AlphaFoldDB" id="A0A1J9P4I8"/>